<evidence type="ECO:0008006" key="3">
    <source>
        <dbReference type="Google" id="ProtNLM"/>
    </source>
</evidence>
<proteinExistence type="predicted"/>
<organism evidence="1 2">
    <name type="scientific">Spirosoma arboris</name>
    <dbReference type="NCBI Taxonomy" id="2682092"/>
    <lineage>
        <taxon>Bacteria</taxon>
        <taxon>Pseudomonadati</taxon>
        <taxon>Bacteroidota</taxon>
        <taxon>Cytophagia</taxon>
        <taxon>Cytophagales</taxon>
        <taxon>Cytophagaceae</taxon>
        <taxon>Spirosoma</taxon>
    </lineage>
</organism>
<dbReference type="SUPFAM" id="SSF50494">
    <property type="entry name" value="Trypsin-like serine proteases"/>
    <property type="match status" value="1"/>
</dbReference>
<dbReference type="AlphaFoldDB" id="A0A7K1SIH5"/>
<dbReference type="Gene3D" id="2.40.10.10">
    <property type="entry name" value="Trypsin-like serine proteases"/>
    <property type="match status" value="1"/>
</dbReference>
<reference evidence="1 2" key="1">
    <citation type="submission" date="2019-12" db="EMBL/GenBank/DDBJ databases">
        <title>Spirosoma sp. HMF4905 genome sequencing and assembly.</title>
        <authorList>
            <person name="Kang H."/>
            <person name="Cha I."/>
            <person name="Kim H."/>
            <person name="Joh K."/>
        </authorList>
    </citation>
    <scope>NUCLEOTIDE SEQUENCE [LARGE SCALE GENOMIC DNA]</scope>
    <source>
        <strain evidence="1 2">HMF4905</strain>
    </source>
</reference>
<sequence length="271" mass="30152">MKIHQDNFSYSILLSIDRGKSKGSGFRLKYKGFNFLISAKHVFYNEDDKLYGDTLIATCPSSPLGNGTITFEIDLTAAKIFKSANSDVCIILLGKNQHLSEPAGHLKLETGNYKRPATLELEPSVSVLEQSAKHITSLDIEATRNLAEIGIANEVYLMGYPTSLGLTHSKYFDITRPLIRKGIISGVNMKEGTFIIDCPSYQGNSGGPIIEQGEDGYFRVIGLVSQYIPYETIWYNNRERIKNVEIANSGFSVCVPFDKITELIEQHINSL</sequence>
<protein>
    <recommendedName>
        <fullName evidence="3">Trypsin-like peptidase domain-containing protein</fullName>
    </recommendedName>
</protein>
<keyword evidence="2" id="KW-1185">Reference proteome</keyword>
<accession>A0A7K1SIH5</accession>
<dbReference type="RefSeq" id="WP_157588321.1">
    <property type="nucleotide sequence ID" value="NZ_WPIN01000012.1"/>
</dbReference>
<dbReference type="InterPro" id="IPR009003">
    <property type="entry name" value="Peptidase_S1_PA"/>
</dbReference>
<gene>
    <name evidence="1" type="ORF">GO755_26425</name>
</gene>
<evidence type="ECO:0000313" key="2">
    <source>
        <dbReference type="Proteomes" id="UP000436006"/>
    </source>
</evidence>
<dbReference type="EMBL" id="WPIN01000012">
    <property type="protein sequence ID" value="MVM33602.1"/>
    <property type="molecule type" value="Genomic_DNA"/>
</dbReference>
<comment type="caution">
    <text evidence="1">The sequence shown here is derived from an EMBL/GenBank/DDBJ whole genome shotgun (WGS) entry which is preliminary data.</text>
</comment>
<evidence type="ECO:0000313" key="1">
    <source>
        <dbReference type="EMBL" id="MVM33602.1"/>
    </source>
</evidence>
<dbReference type="Proteomes" id="UP000436006">
    <property type="component" value="Unassembled WGS sequence"/>
</dbReference>
<name>A0A7K1SIH5_9BACT</name>
<dbReference type="InterPro" id="IPR043504">
    <property type="entry name" value="Peptidase_S1_PA_chymotrypsin"/>
</dbReference>